<evidence type="ECO:0008006" key="4">
    <source>
        <dbReference type="Google" id="ProtNLM"/>
    </source>
</evidence>
<feature type="transmembrane region" description="Helical" evidence="1">
    <location>
        <begin position="44"/>
        <end position="60"/>
    </location>
</feature>
<evidence type="ECO:0000256" key="1">
    <source>
        <dbReference type="SAM" id="Phobius"/>
    </source>
</evidence>
<organism evidence="2 3">
    <name type="scientific">Microbulbifer agarilyticus</name>
    <dbReference type="NCBI Taxonomy" id="260552"/>
    <lineage>
        <taxon>Bacteria</taxon>
        <taxon>Pseudomonadati</taxon>
        <taxon>Pseudomonadota</taxon>
        <taxon>Gammaproteobacteria</taxon>
        <taxon>Cellvibrionales</taxon>
        <taxon>Microbulbiferaceae</taxon>
        <taxon>Microbulbifer</taxon>
    </lineage>
</organism>
<feature type="transmembrane region" description="Helical" evidence="1">
    <location>
        <begin position="6"/>
        <end position="23"/>
    </location>
</feature>
<keyword evidence="1" id="KW-0812">Transmembrane</keyword>
<dbReference type="PANTHER" id="PTHR38602">
    <property type="entry name" value="INNER MEMBRANE PROTEIN-RELATED"/>
    <property type="match status" value="1"/>
</dbReference>
<reference evidence="2" key="1">
    <citation type="submission" date="2017-02" db="EMBL/GenBank/DDBJ databases">
        <title>Genome of Microbulbifer agarilyticus GP101.</title>
        <authorList>
            <person name="Jung J."/>
            <person name="Bae S.S."/>
            <person name="Baek K."/>
        </authorList>
    </citation>
    <scope>NUCLEOTIDE SEQUENCE [LARGE SCALE GENOMIC DNA]</scope>
    <source>
        <strain evidence="2">GP101</strain>
    </source>
</reference>
<proteinExistence type="predicted"/>
<gene>
    <name evidence="2" type="ORF">Mag101_01485</name>
</gene>
<dbReference type="Proteomes" id="UP000188219">
    <property type="component" value="Chromosome"/>
</dbReference>
<dbReference type="Pfam" id="PF09838">
    <property type="entry name" value="DUF2065"/>
    <property type="match status" value="1"/>
</dbReference>
<evidence type="ECO:0000313" key="2">
    <source>
        <dbReference type="EMBL" id="AQQ66464.1"/>
    </source>
</evidence>
<keyword evidence="1" id="KW-0472">Membrane</keyword>
<dbReference type="AlphaFoldDB" id="A0A1Q2M175"/>
<evidence type="ECO:0000313" key="3">
    <source>
        <dbReference type="Proteomes" id="UP000188219"/>
    </source>
</evidence>
<sequence length="61" mass="6872">MWDELVRAIGLVLIIEGILPFLYPKRWRALVQQLASVDNRSLRTAGLVCMLAGTALLMLFD</sequence>
<dbReference type="eggNOG" id="COG3242">
    <property type="taxonomic scope" value="Bacteria"/>
</dbReference>
<keyword evidence="1" id="KW-1133">Transmembrane helix</keyword>
<protein>
    <recommendedName>
        <fullName evidence="4">DUF2065 domain-containing protein</fullName>
    </recommendedName>
</protein>
<dbReference type="OrthoDB" id="9182237at2"/>
<dbReference type="EMBL" id="CP019650">
    <property type="protein sequence ID" value="AQQ66464.1"/>
    <property type="molecule type" value="Genomic_DNA"/>
</dbReference>
<dbReference type="KEGG" id="maga:Mag101_01485"/>
<name>A0A1Q2M175_9GAMM</name>
<dbReference type="PANTHER" id="PTHR38602:SF1">
    <property type="entry name" value="INNER MEMBRANE PROTEIN"/>
    <property type="match status" value="1"/>
</dbReference>
<dbReference type="STRING" id="260552.Mag101_01485"/>
<dbReference type="RefSeq" id="WP_010132403.1">
    <property type="nucleotide sequence ID" value="NZ_CP019650.1"/>
</dbReference>
<accession>A0A1Q2M175</accession>
<dbReference type="InterPro" id="IPR019201">
    <property type="entry name" value="DUF2065"/>
</dbReference>
<keyword evidence="3" id="KW-1185">Reference proteome</keyword>